<dbReference type="EMBL" id="CADCVG010000045">
    <property type="protein sequence ID" value="CAA9452355.1"/>
    <property type="molecule type" value="Genomic_DNA"/>
</dbReference>
<name>A0A6J4QRE0_9ACTN</name>
<evidence type="ECO:0000256" key="1">
    <source>
        <dbReference type="SAM" id="MobiDB-lite"/>
    </source>
</evidence>
<feature type="region of interest" description="Disordered" evidence="1">
    <location>
        <begin position="117"/>
        <end position="147"/>
    </location>
</feature>
<reference evidence="2" key="1">
    <citation type="submission" date="2020-02" db="EMBL/GenBank/DDBJ databases">
        <authorList>
            <person name="Meier V. D."/>
        </authorList>
    </citation>
    <scope>NUCLEOTIDE SEQUENCE</scope>
    <source>
        <strain evidence="2">AVDCRST_MAG14</strain>
    </source>
</reference>
<feature type="non-terminal residue" evidence="2">
    <location>
        <position position="147"/>
    </location>
</feature>
<gene>
    <name evidence="2" type="ORF">AVDCRST_MAG14-1099</name>
</gene>
<dbReference type="AlphaFoldDB" id="A0A6J4QRE0"/>
<feature type="compositionally biased region" description="Basic and acidic residues" evidence="1">
    <location>
        <begin position="123"/>
        <end position="147"/>
    </location>
</feature>
<feature type="region of interest" description="Disordered" evidence="1">
    <location>
        <begin position="1"/>
        <end position="35"/>
    </location>
</feature>
<organism evidence="2">
    <name type="scientific">uncultured Rubrobacteraceae bacterium</name>
    <dbReference type="NCBI Taxonomy" id="349277"/>
    <lineage>
        <taxon>Bacteria</taxon>
        <taxon>Bacillati</taxon>
        <taxon>Actinomycetota</taxon>
        <taxon>Rubrobacteria</taxon>
        <taxon>Rubrobacterales</taxon>
        <taxon>Rubrobacteraceae</taxon>
        <taxon>environmental samples</taxon>
    </lineage>
</organism>
<evidence type="ECO:0000313" key="2">
    <source>
        <dbReference type="EMBL" id="CAA9452355.1"/>
    </source>
</evidence>
<proteinExistence type="predicted"/>
<feature type="non-terminal residue" evidence="2">
    <location>
        <position position="1"/>
    </location>
</feature>
<sequence>AIRGDPRCAGGPGGSDPDELYLGGPEGDGAGDAGRHLGADHRVYGPRNCALHAEAGVHGAGGLVLARLGGVGGVYRRLHSLRRRAGRGRPGALPGNSFATHLRSRLRRLRHLRSRGGVVLAEGARRGPDPGRWRPGDSGPPRHPEPL</sequence>
<accession>A0A6J4QRE0</accession>
<protein>
    <submittedName>
        <fullName evidence="2">Uncharacterized protein</fullName>
    </submittedName>
</protein>